<evidence type="ECO:0000256" key="2">
    <source>
        <dbReference type="ARBA" id="ARBA00022723"/>
    </source>
</evidence>
<name>A0ABT0DND8_9HYPH</name>
<keyword evidence="2" id="KW-0479">Metal-binding</keyword>
<dbReference type="RefSeq" id="WP_247201059.1">
    <property type="nucleotide sequence ID" value="NZ_JALKCG010000004.1"/>
</dbReference>
<reference evidence="6" key="2">
    <citation type="submission" date="2023-07" db="EMBL/GenBank/DDBJ databases">
        <title>Ancylobacter moscoviensis sp. nov., facultatively methylotrophic bacteria from activated sludge and the reclassification of Starkeya novella (Starkey 1934) Kelly et al. 2000 as Ancylobacter novellus comb. nov., Starkeya koreensis Im et al. 2006 as Ancylobacter koreensis comb.nov., Angulomicrobium tetraedrale Vasil'eva et al. 1986 as Ancylobacter tetraedralis comb. nov., Angulomicrobium amanitiforme Fritz et al. 2004 as Ancylobacter amanitiformis comb. nov. and Methylorhabdus multivorans Doronina et al. 1996 as Ancylobacter multivorans comb. nov. and emended description of the genus Ancylobacter.</title>
        <authorList>
            <person name="Doronina N."/>
            <person name="Chemodurova A."/>
            <person name="Grouzdev D."/>
            <person name="Koziaeva V."/>
            <person name="Shi W."/>
            <person name="Wu L."/>
            <person name="Kaparullina E."/>
        </authorList>
    </citation>
    <scope>NUCLEOTIDE SEQUENCE [LARGE SCALE GENOMIC DNA]</scope>
    <source>
        <strain evidence="6">Jip08</strain>
    </source>
</reference>
<dbReference type="PROSITE" id="PS51891">
    <property type="entry name" value="CENP_V_GFA"/>
    <property type="match status" value="1"/>
</dbReference>
<keyword evidence="3" id="KW-0862">Zinc</keyword>
<feature type="domain" description="CENP-V/GFA" evidence="4">
    <location>
        <begin position="22"/>
        <end position="130"/>
    </location>
</feature>
<organism evidence="5 6">
    <name type="scientific">Ancylobacter koreensis</name>
    <dbReference type="NCBI Taxonomy" id="266121"/>
    <lineage>
        <taxon>Bacteria</taxon>
        <taxon>Pseudomonadati</taxon>
        <taxon>Pseudomonadota</taxon>
        <taxon>Alphaproteobacteria</taxon>
        <taxon>Hyphomicrobiales</taxon>
        <taxon>Xanthobacteraceae</taxon>
        <taxon>Ancylobacter</taxon>
    </lineage>
</organism>
<proteinExistence type="inferred from homology"/>
<evidence type="ECO:0000313" key="6">
    <source>
        <dbReference type="Proteomes" id="UP001202867"/>
    </source>
</evidence>
<gene>
    <name evidence="5" type="ORF">MWN33_12185</name>
</gene>
<dbReference type="EMBL" id="JALKCG010000004">
    <property type="protein sequence ID" value="MCK0208788.1"/>
    <property type="molecule type" value="Genomic_DNA"/>
</dbReference>
<dbReference type="Gene3D" id="2.170.150.70">
    <property type="match status" value="1"/>
</dbReference>
<dbReference type="PANTHER" id="PTHR28620">
    <property type="entry name" value="CENTROMERE PROTEIN V"/>
    <property type="match status" value="1"/>
</dbReference>
<reference evidence="5 6" key="1">
    <citation type="submission" date="2022-04" db="EMBL/GenBank/DDBJ databases">
        <authorList>
            <person name="Grouzdev D.S."/>
            <person name="Pantiukh K.S."/>
            <person name="Krutkina M.S."/>
        </authorList>
    </citation>
    <scope>NUCLEOTIDE SEQUENCE [LARGE SCALE GENOMIC DNA]</scope>
    <source>
        <strain evidence="5 6">Jip08</strain>
    </source>
</reference>
<accession>A0ABT0DND8</accession>
<protein>
    <submittedName>
        <fullName evidence="5">GFA family protein</fullName>
    </submittedName>
</protein>
<dbReference type="Pfam" id="PF04828">
    <property type="entry name" value="GFA"/>
    <property type="match status" value="1"/>
</dbReference>
<dbReference type="Proteomes" id="UP001202867">
    <property type="component" value="Unassembled WGS sequence"/>
</dbReference>
<evidence type="ECO:0000256" key="1">
    <source>
        <dbReference type="ARBA" id="ARBA00005495"/>
    </source>
</evidence>
<comment type="caution">
    <text evidence="5">The sequence shown here is derived from an EMBL/GenBank/DDBJ whole genome shotgun (WGS) entry which is preliminary data.</text>
</comment>
<sequence length="134" mass="14000">MSDTHTGDSHADDISGGAARRLSGGCHCGAVRYTVSLDLSHTIACNCSLCASKGLILAFAPESAFELEAGEAKLREYRFNRHVISHMFCADCGVESFARAPAPDGTPTVAINVRTLSGIDPATLSPVAYDGRAA</sequence>
<dbReference type="InterPro" id="IPR011057">
    <property type="entry name" value="Mss4-like_sf"/>
</dbReference>
<evidence type="ECO:0000259" key="4">
    <source>
        <dbReference type="PROSITE" id="PS51891"/>
    </source>
</evidence>
<dbReference type="InterPro" id="IPR052355">
    <property type="entry name" value="CENP-V-like"/>
</dbReference>
<dbReference type="PANTHER" id="PTHR28620:SF1">
    <property type="entry name" value="CENP-V_GFA DOMAIN-CONTAINING PROTEIN"/>
    <property type="match status" value="1"/>
</dbReference>
<evidence type="ECO:0000313" key="5">
    <source>
        <dbReference type="EMBL" id="MCK0208788.1"/>
    </source>
</evidence>
<evidence type="ECO:0000256" key="3">
    <source>
        <dbReference type="ARBA" id="ARBA00022833"/>
    </source>
</evidence>
<comment type="similarity">
    <text evidence="1">Belongs to the Gfa family.</text>
</comment>
<dbReference type="InterPro" id="IPR006913">
    <property type="entry name" value="CENP-V/GFA"/>
</dbReference>
<dbReference type="SUPFAM" id="SSF51316">
    <property type="entry name" value="Mss4-like"/>
    <property type="match status" value="1"/>
</dbReference>
<keyword evidence="6" id="KW-1185">Reference proteome</keyword>